<comment type="subcellular location">
    <subcellularLocation>
        <location evidence="1">Nucleus</location>
    </subcellularLocation>
</comment>
<keyword evidence="1" id="KW-0460">Magnesium</keyword>
<dbReference type="CDD" id="cd21036">
    <property type="entry name" value="WH_MUS81"/>
    <property type="match status" value="1"/>
</dbReference>
<keyword evidence="4" id="KW-1185">Reference proteome</keyword>
<dbReference type="GO" id="GO:0008821">
    <property type="term" value="F:crossover junction DNA endonuclease activity"/>
    <property type="evidence" value="ECO:0007669"/>
    <property type="project" value="UniProtKB-UniRule"/>
</dbReference>
<sequence length="512" mass="51837">MPPRARQEPKNELILQALESRRARCEALRMQSQFQYQKAIETVRAHRGNIYGNADIARYVPKLITIPIAKEIEAVLSGLKPAEVSPPSAQRLSNAAQRPALRGYAPADGSGGFAILLALFFGERRRGAAGGSMQIPQICAAAQRFCNPNVVMDPKTQHGYSGWANIKTLEGNKLVHRDKLSRQGGQFGVKKDEFQLTDKGRRVAAELVERTAGGRPAVAAAARDAGVALGGGGGGGSGGGGVAGLGGERSEEGGEGAWAAAAASPAAAGPQRPEGAEGAGGGGGAGPSASTSPFTGQGRRLGGDSGGAPNRQPGLFGWSEGDEEGGSDADVRGMGCTGDVPSDDDEAAAIAAAAGLSREELDLQRAILESSRAALKTPALATAAAARKRPASGAGAAGEAAGGAGGGRGGGRPAWDLDAADLADLLQTPAGRGRGRGRGGGGGGGGRQPLRKPLCRTDCDDCGVLAGWLRGGAEGQVVLALGSKQRLQHVQRVAQHLNTEEGGGYSLSLEAH</sequence>
<dbReference type="EMBL" id="KK101521">
    <property type="protein sequence ID" value="KIZ00568.1"/>
    <property type="molecule type" value="Genomic_DNA"/>
</dbReference>
<dbReference type="InterPro" id="IPR036388">
    <property type="entry name" value="WH-like_DNA-bd_sf"/>
</dbReference>
<keyword evidence="1" id="KW-0234">DNA repair</keyword>
<gene>
    <name evidence="3" type="ORF">MNEG_7390</name>
</gene>
<keyword evidence="1" id="KW-0255">Endonuclease</keyword>
<dbReference type="AlphaFoldDB" id="A0A0D2JN25"/>
<dbReference type="PANTHER" id="PTHR13451">
    <property type="entry name" value="CLASS II CROSSOVER JUNCTION ENDONUCLEASE MUS81"/>
    <property type="match status" value="1"/>
</dbReference>
<dbReference type="GO" id="GO:0000727">
    <property type="term" value="P:double-strand break repair via break-induced replication"/>
    <property type="evidence" value="ECO:0007669"/>
    <property type="project" value="UniProtKB-UniRule"/>
</dbReference>
<feature type="region of interest" description="Disordered" evidence="2">
    <location>
        <begin position="389"/>
        <end position="451"/>
    </location>
</feature>
<dbReference type="GO" id="GO:0005634">
    <property type="term" value="C:nucleus"/>
    <property type="evidence" value="ECO:0007669"/>
    <property type="project" value="UniProtKB-SubCell"/>
</dbReference>
<feature type="non-terminal residue" evidence="3">
    <location>
        <position position="512"/>
    </location>
</feature>
<reference evidence="3 4" key="1">
    <citation type="journal article" date="2013" name="BMC Genomics">
        <title>Reconstruction of the lipid metabolism for the microalga Monoraphidium neglectum from its genome sequence reveals characteristics suitable for biofuel production.</title>
        <authorList>
            <person name="Bogen C."/>
            <person name="Al-Dilaimi A."/>
            <person name="Albersmeier A."/>
            <person name="Wichmann J."/>
            <person name="Grundmann M."/>
            <person name="Rupp O."/>
            <person name="Lauersen K.J."/>
            <person name="Blifernez-Klassen O."/>
            <person name="Kalinowski J."/>
            <person name="Goesmann A."/>
            <person name="Mussgnug J.H."/>
            <person name="Kruse O."/>
        </authorList>
    </citation>
    <scope>NUCLEOTIDE SEQUENCE [LARGE SCALE GENOMIC DNA]</scope>
    <source>
        <strain evidence="3 4">SAG 48.87</strain>
    </source>
</reference>
<evidence type="ECO:0000256" key="2">
    <source>
        <dbReference type="SAM" id="MobiDB-lite"/>
    </source>
</evidence>
<feature type="compositionally biased region" description="Low complexity" evidence="2">
    <location>
        <begin position="389"/>
        <end position="399"/>
    </location>
</feature>
<dbReference type="KEGG" id="mng:MNEG_7390"/>
<feature type="compositionally biased region" description="Gly residues" evidence="2">
    <location>
        <begin position="231"/>
        <end position="247"/>
    </location>
</feature>
<keyword evidence="1" id="KW-0479">Metal-binding</keyword>
<comment type="function">
    <text evidence="1">Interacts with EME1 to form a DNA structure-specific endonuclease with substrate preference for branched DNA structures with a 5'-end at the branch nick. Typical substrates include 3'-flap structures, D-loops, replication forks and nicked Holliday junctions. May be required in mitosis for the processing of stalled or collapsed replication fork intermediates. May be required in meiosis for the repair of meiosis-specific double strand breaks subsequent to single-end invasion (SEI).</text>
</comment>
<feature type="compositionally biased region" description="Gly residues" evidence="2">
    <location>
        <begin position="277"/>
        <end position="286"/>
    </location>
</feature>
<dbReference type="GeneID" id="25740266"/>
<dbReference type="OrthoDB" id="5963188at2759"/>
<dbReference type="InterPro" id="IPR033309">
    <property type="entry name" value="Mus81"/>
</dbReference>
<dbReference type="InterPro" id="IPR047417">
    <property type="entry name" value="WHD_MUS81"/>
</dbReference>
<keyword evidence="1" id="KW-0227">DNA damage</keyword>
<dbReference type="Proteomes" id="UP000054498">
    <property type="component" value="Unassembled WGS sequence"/>
</dbReference>
<dbReference type="RefSeq" id="XP_013899587.1">
    <property type="nucleotide sequence ID" value="XM_014044133.1"/>
</dbReference>
<keyword evidence="1" id="KW-0378">Hydrolase</keyword>
<comment type="cofactor">
    <cofactor evidence="1">
        <name>Mg(2+)</name>
        <dbReference type="ChEBI" id="CHEBI:18420"/>
    </cofactor>
</comment>
<organism evidence="3 4">
    <name type="scientific">Monoraphidium neglectum</name>
    <dbReference type="NCBI Taxonomy" id="145388"/>
    <lineage>
        <taxon>Eukaryota</taxon>
        <taxon>Viridiplantae</taxon>
        <taxon>Chlorophyta</taxon>
        <taxon>core chlorophytes</taxon>
        <taxon>Chlorophyceae</taxon>
        <taxon>CS clade</taxon>
        <taxon>Sphaeropleales</taxon>
        <taxon>Selenastraceae</taxon>
        <taxon>Monoraphidium</taxon>
    </lineage>
</organism>
<name>A0A0D2JN25_9CHLO</name>
<feature type="compositionally biased region" description="Low complexity" evidence="2">
    <location>
        <begin position="414"/>
        <end position="426"/>
    </location>
</feature>
<comment type="similarity">
    <text evidence="1">Belongs to the XPF family.</text>
</comment>
<evidence type="ECO:0000313" key="3">
    <source>
        <dbReference type="EMBL" id="KIZ00568.1"/>
    </source>
</evidence>
<keyword evidence="1" id="KW-0539">Nucleus</keyword>
<dbReference type="GO" id="GO:0048476">
    <property type="term" value="C:Holliday junction resolvase complex"/>
    <property type="evidence" value="ECO:0007669"/>
    <property type="project" value="UniProtKB-UniRule"/>
</dbReference>
<feature type="compositionally biased region" description="Gly residues" evidence="2">
    <location>
        <begin position="438"/>
        <end position="447"/>
    </location>
</feature>
<evidence type="ECO:0000313" key="4">
    <source>
        <dbReference type="Proteomes" id="UP000054498"/>
    </source>
</evidence>
<feature type="compositionally biased region" description="Gly residues" evidence="2">
    <location>
        <begin position="400"/>
        <end position="412"/>
    </location>
</feature>
<protein>
    <recommendedName>
        <fullName evidence="1">Crossover junction endonuclease MUS81</fullName>
        <ecNumber evidence="1">3.1.22.-</ecNumber>
    </recommendedName>
</protein>
<proteinExistence type="inferred from homology"/>
<dbReference type="Gene3D" id="1.10.10.10">
    <property type="entry name" value="Winged helix-like DNA-binding domain superfamily/Winged helix DNA-binding domain"/>
    <property type="match status" value="1"/>
</dbReference>
<dbReference type="EC" id="3.1.22.-" evidence="1"/>
<feature type="region of interest" description="Disordered" evidence="2">
    <location>
        <begin position="231"/>
        <end position="343"/>
    </location>
</feature>
<dbReference type="PANTHER" id="PTHR13451:SF17">
    <property type="entry name" value="CROSSOVER JUNCTION ENDONUCLEASE MUS81"/>
    <property type="match status" value="1"/>
</dbReference>
<dbReference type="GO" id="GO:0006308">
    <property type="term" value="P:DNA catabolic process"/>
    <property type="evidence" value="ECO:0007669"/>
    <property type="project" value="UniProtKB-UniRule"/>
</dbReference>
<comment type="subunit">
    <text evidence="1">Interacts with EME1.</text>
</comment>
<keyword evidence="1" id="KW-0233">DNA recombination</keyword>
<keyword evidence="1" id="KW-0540">Nuclease</keyword>
<accession>A0A0D2JN25</accession>
<evidence type="ECO:0000256" key="1">
    <source>
        <dbReference type="RuleBase" id="RU369042"/>
    </source>
</evidence>
<feature type="compositionally biased region" description="Low complexity" evidence="2">
    <location>
        <begin position="257"/>
        <end position="273"/>
    </location>
</feature>
<dbReference type="GO" id="GO:0003677">
    <property type="term" value="F:DNA binding"/>
    <property type="evidence" value="ECO:0007669"/>
    <property type="project" value="UniProtKB-UniRule"/>
</dbReference>
<dbReference type="GO" id="GO:0046872">
    <property type="term" value="F:metal ion binding"/>
    <property type="evidence" value="ECO:0007669"/>
    <property type="project" value="UniProtKB-UniRule"/>
</dbReference>